<feature type="transmembrane region" description="Helical" evidence="6">
    <location>
        <begin position="82"/>
        <end position="101"/>
    </location>
</feature>
<dbReference type="GO" id="GO:0005886">
    <property type="term" value="C:plasma membrane"/>
    <property type="evidence" value="ECO:0007669"/>
    <property type="project" value="TreeGrafter"/>
</dbReference>
<comment type="similarity">
    <text evidence="2 6">Belongs to the BI1 family.</text>
</comment>
<feature type="transmembrane region" description="Helical" evidence="6">
    <location>
        <begin position="167"/>
        <end position="185"/>
    </location>
</feature>
<feature type="transmembrane region" description="Helical" evidence="6">
    <location>
        <begin position="113"/>
        <end position="131"/>
    </location>
</feature>
<dbReference type="EMBL" id="FNQM01000003">
    <property type="protein sequence ID" value="SEA17676.1"/>
    <property type="molecule type" value="Genomic_DNA"/>
</dbReference>
<feature type="transmembrane region" description="Helical" evidence="6">
    <location>
        <begin position="191"/>
        <end position="208"/>
    </location>
</feature>
<dbReference type="STRING" id="89524.SAMN05444370_103348"/>
<evidence type="ECO:0000256" key="1">
    <source>
        <dbReference type="ARBA" id="ARBA00004141"/>
    </source>
</evidence>
<sequence>MADYQTAVRRDGAYAQQIDAGLRAHMNSIYSLMGIAMLVTGAVAYVFGQDLYAVLSAARAGVPAETAIIPASMIEAIFFSPLRWVVMLAPLGVVFAFGAMVHRMQPATAQMVFWAFAALMGLSISSIFAIYTGISIAQTFFATAIAFLGLSLYGYTTKRDLSAMGSFLIMGVIGLVVASLLNIFIGSGALQFAISVLGILIFAGLTAYDTQRLKSEYVQMSNMGAGAQMMSAAAISGALSLYLNFLNMFMFLLSFMGQSRE</sequence>
<keyword evidence="8" id="KW-1185">Reference proteome</keyword>
<dbReference type="AlphaFoldDB" id="A0A1H3Z1W0"/>
<evidence type="ECO:0000313" key="8">
    <source>
        <dbReference type="Proteomes" id="UP000198703"/>
    </source>
</evidence>
<dbReference type="Proteomes" id="UP000198703">
    <property type="component" value="Unassembled WGS sequence"/>
</dbReference>
<organism evidence="7 8">
    <name type="scientific">Rubrimonas cliftonensis</name>
    <dbReference type="NCBI Taxonomy" id="89524"/>
    <lineage>
        <taxon>Bacteria</taxon>
        <taxon>Pseudomonadati</taxon>
        <taxon>Pseudomonadota</taxon>
        <taxon>Alphaproteobacteria</taxon>
        <taxon>Rhodobacterales</taxon>
        <taxon>Paracoccaceae</taxon>
        <taxon>Rubrimonas</taxon>
    </lineage>
</organism>
<dbReference type="PANTHER" id="PTHR23291">
    <property type="entry name" value="BAX INHIBITOR-RELATED"/>
    <property type="match status" value="1"/>
</dbReference>
<comment type="subcellular location">
    <subcellularLocation>
        <location evidence="1">Membrane</location>
        <topology evidence="1">Multi-pass membrane protein</topology>
    </subcellularLocation>
</comment>
<evidence type="ECO:0000256" key="3">
    <source>
        <dbReference type="ARBA" id="ARBA00022692"/>
    </source>
</evidence>
<dbReference type="CDD" id="cd10432">
    <property type="entry name" value="BI-1-like_bacterial"/>
    <property type="match status" value="1"/>
</dbReference>
<protein>
    <recommendedName>
        <fullName evidence="9">Modulator of FtsH protease</fullName>
    </recommendedName>
</protein>
<gene>
    <name evidence="7" type="ORF">SAMN05444370_103348</name>
</gene>
<dbReference type="InterPro" id="IPR006214">
    <property type="entry name" value="Bax_inhibitor_1-related"/>
</dbReference>
<keyword evidence="5 6" id="KW-0472">Membrane</keyword>
<evidence type="ECO:0000256" key="4">
    <source>
        <dbReference type="ARBA" id="ARBA00022989"/>
    </source>
</evidence>
<evidence type="ECO:0000313" key="7">
    <source>
        <dbReference type="EMBL" id="SEA17676.1"/>
    </source>
</evidence>
<keyword evidence="3 6" id="KW-0812">Transmembrane</keyword>
<evidence type="ECO:0000256" key="6">
    <source>
        <dbReference type="RuleBase" id="RU004379"/>
    </source>
</evidence>
<evidence type="ECO:0000256" key="5">
    <source>
        <dbReference type="ARBA" id="ARBA00023136"/>
    </source>
</evidence>
<evidence type="ECO:0000256" key="2">
    <source>
        <dbReference type="ARBA" id="ARBA00010350"/>
    </source>
</evidence>
<reference evidence="7 8" key="1">
    <citation type="submission" date="2016-10" db="EMBL/GenBank/DDBJ databases">
        <authorList>
            <person name="de Groot N.N."/>
        </authorList>
    </citation>
    <scope>NUCLEOTIDE SEQUENCE [LARGE SCALE GENOMIC DNA]</scope>
    <source>
        <strain evidence="7 8">DSM 15345</strain>
    </source>
</reference>
<accession>A0A1H3Z1W0</accession>
<dbReference type="OrthoDB" id="9793828at2"/>
<keyword evidence="4 6" id="KW-1133">Transmembrane helix</keyword>
<feature type="transmembrane region" description="Helical" evidence="6">
    <location>
        <begin position="29"/>
        <end position="47"/>
    </location>
</feature>
<name>A0A1H3Z1W0_9RHOB</name>
<dbReference type="PANTHER" id="PTHR23291:SF50">
    <property type="entry name" value="PROTEIN LIFEGUARD 4"/>
    <property type="match status" value="1"/>
</dbReference>
<evidence type="ECO:0008006" key="9">
    <source>
        <dbReference type="Google" id="ProtNLM"/>
    </source>
</evidence>
<dbReference type="Pfam" id="PF01027">
    <property type="entry name" value="Bax1-I"/>
    <property type="match status" value="1"/>
</dbReference>
<feature type="transmembrane region" description="Helical" evidence="6">
    <location>
        <begin position="137"/>
        <end position="155"/>
    </location>
</feature>
<feature type="transmembrane region" description="Helical" evidence="6">
    <location>
        <begin position="229"/>
        <end position="256"/>
    </location>
</feature>
<proteinExistence type="inferred from homology"/>
<dbReference type="RefSeq" id="WP_093250939.1">
    <property type="nucleotide sequence ID" value="NZ_FNQM01000003.1"/>
</dbReference>